<protein>
    <submittedName>
        <fullName evidence="1">Uncharacterized protein</fullName>
    </submittedName>
</protein>
<gene>
    <name evidence="1" type="ORF">JCGZ_13830</name>
</gene>
<dbReference type="EMBL" id="KK914589">
    <property type="protein sequence ID" value="KDP32223.1"/>
    <property type="molecule type" value="Genomic_DNA"/>
</dbReference>
<evidence type="ECO:0000313" key="1">
    <source>
        <dbReference type="EMBL" id="KDP32223.1"/>
    </source>
</evidence>
<reference evidence="1 2" key="1">
    <citation type="journal article" date="2014" name="PLoS ONE">
        <title>Global Analysis of Gene Expression Profiles in Physic Nut (Jatropha curcas L.) Seedlings Exposed to Salt Stress.</title>
        <authorList>
            <person name="Zhang L."/>
            <person name="Zhang C."/>
            <person name="Wu P."/>
            <person name="Chen Y."/>
            <person name="Li M."/>
            <person name="Jiang H."/>
            <person name="Wu G."/>
        </authorList>
    </citation>
    <scope>NUCLEOTIDE SEQUENCE [LARGE SCALE GENOMIC DNA]</scope>
    <source>
        <strain evidence="2">cv. GZQX0401</strain>
        <tissue evidence="1">Young leaves</tissue>
    </source>
</reference>
<name>A0A067KB71_JATCU</name>
<dbReference type="AlphaFoldDB" id="A0A067KB71"/>
<dbReference type="Proteomes" id="UP000027138">
    <property type="component" value="Unassembled WGS sequence"/>
</dbReference>
<evidence type="ECO:0000313" key="2">
    <source>
        <dbReference type="Proteomes" id="UP000027138"/>
    </source>
</evidence>
<proteinExistence type="predicted"/>
<sequence length="159" mass="18167">MGSSGDEDVHMLHDQFGDEHTRDMYLGVGEAKGRKENIRIIDVPSDIDEGELLNVCFTYNLSPECKLIWPLKGMRVTELLDEDSIMIQLHPNGLRLLCGLIELAHQDGYNVMARAVQGLYHFSVRLMKDHCFLQAKNNCNNRWSKDPLRQLPALPTPYD</sequence>
<accession>A0A067KB71</accession>
<keyword evidence="2" id="KW-1185">Reference proteome</keyword>
<organism evidence="1 2">
    <name type="scientific">Jatropha curcas</name>
    <name type="common">Barbados nut</name>
    <dbReference type="NCBI Taxonomy" id="180498"/>
    <lineage>
        <taxon>Eukaryota</taxon>
        <taxon>Viridiplantae</taxon>
        <taxon>Streptophyta</taxon>
        <taxon>Embryophyta</taxon>
        <taxon>Tracheophyta</taxon>
        <taxon>Spermatophyta</taxon>
        <taxon>Magnoliopsida</taxon>
        <taxon>eudicotyledons</taxon>
        <taxon>Gunneridae</taxon>
        <taxon>Pentapetalae</taxon>
        <taxon>rosids</taxon>
        <taxon>fabids</taxon>
        <taxon>Malpighiales</taxon>
        <taxon>Euphorbiaceae</taxon>
        <taxon>Crotonoideae</taxon>
        <taxon>Jatropheae</taxon>
        <taxon>Jatropha</taxon>
    </lineage>
</organism>
<dbReference type="OrthoDB" id="671678at2759"/>